<reference evidence="1 2" key="1">
    <citation type="submission" date="2017-05" db="EMBL/GenBank/DDBJ databases">
        <title>Full genome sequence of Pseudorhodoplanes sinuspersici.</title>
        <authorList>
            <person name="Dastgheib S.M.M."/>
            <person name="Shavandi M."/>
            <person name="Tirandaz H."/>
        </authorList>
    </citation>
    <scope>NUCLEOTIDE SEQUENCE [LARGE SCALE GENOMIC DNA]</scope>
    <source>
        <strain evidence="1 2">RIPI110</strain>
    </source>
</reference>
<dbReference type="AlphaFoldDB" id="A0A1W6ZP58"/>
<dbReference type="OrthoDB" id="5294870at2"/>
<dbReference type="KEGG" id="psin:CAK95_08720"/>
<dbReference type="InterPro" id="IPR011008">
    <property type="entry name" value="Dimeric_a/b-barrel"/>
</dbReference>
<dbReference type="Pfam" id="PF07110">
    <property type="entry name" value="EthD"/>
    <property type="match status" value="1"/>
</dbReference>
<dbReference type="PANTHER" id="PTHR40260:SF2">
    <property type="entry name" value="BLR8190 PROTEIN"/>
    <property type="match status" value="1"/>
</dbReference>
<dbReference type="EMBL" id="CP021112">
    <property type="protein sequence ID" value="ARP99159.1"/>
    <property type="molecule type" value="Genomic_DNA"/>
</dbReference>
<dbReference type="RefSeq" id="WP_086087566.1">
    <property type="nucleotide sequence ID" value="NZ_CP021112.1"/>
</dbReference>
<gene>
    <name evidence="1" type="ORF">CAK95_08720</name>
</gene>
<name>A0A1W6ZP58_9HYPH</name>
<dbReference type="SUPFAM" id="SSF54909">
    <property type="entry name" value="Dimeric alpha+beta barrel"/>
    <property type="match status" value="1"/>
</dbReference>
<evidence type="ECO:0000313" key="2">
    <source>
        <dbReference type="Proteomes" id="UP000194137"/>
    </source>
</evidence>
<dbReference type="Proteomes" id="UP000194137">
    <property type="component" value="Chromosome"/>
</dbReference>
<dbReference type="InterPro" id="IPR009799">
    <property type="entry name" value="EthD_dom"/>
</dbReference>
<keyword evidence="2" id="KW-1185">Reference proteome</keyword>
<proteinExistence type="predicted"/>
<dbReference type="PANTHER" id="PTHR40260">
    <property type="entry name" value="BLR8190 PROTEIN"/>
    <property type="match status" value="1"/>
</dbReference>
<accession>A0A1W6ZP58</accession>
<protein>
    <submittedName>
        <fullName evidence="1">Uncharacterized protein</fullName>
    </submittedName>
</protein>
<dbReference type="GO" id="GO:0016491">
    <property type="term" value="F:oxidoreductase activity"/>
    <property type="evidence" value="ECO:0007669"/>
    <property type="project" value="InterPro"/>
</dbReference>
<organism evidence="1 2">
    <name type="scientific">Pseudorhodoplanes sinuspersici</name>
    <dbReference type="NCBI Taxonomy" id="1235591"/>
    <lineage>
        <taxon>Bacteria</taxon>
        <taxon>Pseudomonadati</taxon>
        <taxon>Pseudomonadota</taxon>
        <taxon>Alphaproteobacteria</taxon>
        <taxon>Hyphomicrobiales</taxon>
        <taxon>Pseudorhodoplanes</taxon>
    </lineage>
</organism>
<dbReference type="NCBIfam" id="TIGR02118">
    <property type="entry name" value="EthD family reductase"/>
    <property type="match status" value="1"/>
</dbReference>
<dbReference type="STRING" id="1235591.CAK95_08720"/>
<sequence>MHCLTVVYQRPDDPEHFKSYYAKTHFPLARQLPGLKSCSYAYPAAIGPADNVPFCIFQAWFDSPEAMGQAMQSDIGKTVAADVPNYSPKGATIFHFAQEN</sequence>
<dbReference type="Gene3D" id="3.30.70.100">
    <property type="match status" value="1"/>
</dbReference>
<evidence type="ECO:0000313" key="1">
    <source>
        <dbReference type="EMBL" id="ARP99159.1"/>
    </source>
</evidence>